<sequence>MNISSADRLASFSLVDDRLVERVLREVDAHDPGHRGEQALEARPAQVAVVGGPGELVGLVDEHRDAGEELHRVPGAADGLELLGHRGDLVADDLTRQLRGQAGTRQVPGAGRALAVNSGGWMGDDYATSVATLLTTAG</sequence>
<dbReference type="Proteomes" id="UP001199469">
    <property type="component" value="Unassembled WGS sequence"/>
</dbReference>
<gene>
    <name evidence="1" type="ORF">LQ327_01740</name>
</gene>
<keyword evidence="2" id="KW-1185">Reference proteome</keyword>
<dbReference type="EMBL" id="JAJNDB010000001">
    <property type="protein sequence ID" value="MCD2192114.1"/>
    <property type="molecule type" value="Genomic_DNA"/>
</dbReference>
<evidence type="ECO:0000313" key="2">
    <source>
        <dbReference type="Proteomes" id="UP001199469"/>
    </source>
</evidence>
<proteinExistence type="predicted"/>
<comment type="caution">
    <text evidence="1">The sequence shown here is derived from an EMBL/GenBank/DDBJ whole genome shotgun (WGS) entry which is preliminary data.</text>
</comment>
<evidence type="ECO:0000313" key="1">
    <source>
        <dbReference type="EMBL" id="MCD2192114.1"/>
    </source>
</evidence>
<protein>
    <submittedName>
        <fullName evidence="1">Uncharacterized protein</fullName>
    </submittedName>
</protein>
<reference evidence="1 2" key="1">
    <citation type="submission" date="2021-11" db="EMBL/GenBank/DDBJ databases">
        <title>Draft genome sequence of Actinomycetospora sp. SF1 isolated from the rhizosphere soil.</title>
        <authorList>
            <person name="Duangmal K."/>
            <person name="Chantavorakit T."/>
        </authorList>
    </citation>
    <scope>NUCLEOTIDE SEQUENCE [LARGE SCALE GENOMIC DNA]</scope>
    <source>
        <strain evidence="1 2">TBRC 5722</strain>
    </source>
</reference>
<organism evidence="1 2">
    <name type="scientific">Actinomycetospora endophytica</name>
    <dbReference type="NCBI Taxonomy" id="2291215"/>
    <lineage>
        <taxon>Bacteria</taxon>
        <taxon>Bacillati</taxon>
        <taxon>Actinomycetota</taxon>
        <taxon>Actinomycetes</taxon>
        <taxon>Pseudonocardiales</taxon>
        <taxon>Pseudonocardiaceae</taxon>
        <taxon>Actinomycetospora</taxon>
    </lineage>
</organism>
<accession>A0ABS8P4X6</accession>
<name>A0ABS8P4X6_9PSEU</name>
<dbReference type="RefSeq" id="WP_230729805.1">
    <property type="nucleotide sequence ID" value="NZ_JAJNDB010000001.1"/>
</dbReference>